<dbReference type="GO" id="GO:0016020">
    <property type="term" value="C:membrane"/>
    <property type="evidence" value="ECO:0007669"/>
    <property type="project" value="TreeGrafter"/>
</dbReference>
<keyword evidence="3" id="KW-0031">Aminopeptidase</keyword>
<name>A0A376G7Q3_9FLAO</name>
<dbReference type="SUPFAM" id="SSF53474">
    <property type="entry name" value="alpha/beta-Hydrolases"/>
    <property type="match status" value="1"/>
</dbReference>
<sequence>MMQRLIIILFILFSSCSNSIREGNYYEKIDKYNIEYTIKGKGPVLIVGHPTSGKIAYENSLQPLEKYFTVVYYNSRGIGRSETPKSYEEYQDSHLVKEIDELRKKLNIDQIWLFGHSDQSAIALQYAVDYPEHLDGLILSGTGFINNFDEMMNDRNIFETKRKNTEKWFKQVVDDWDYMLKNNTKTDASGRDLSYSPIKWWCYNQETFEKVKPYYDSIQKIGKRKEIPNQINPYTTEQNIDKYLIYQEKFNQITIPILIINGKFDTNNPPKKVEKLHEYLQNSDLFLIDHAGHFPWIEQKNETFQIIKNWLNINLNR</sequence>
<dbReference type="InterPro" id="IPR000073">
    <property type="entry name" value="AB_hydrolase_1"/>
</dbReference>
<reference evidence="3 4" key="1">
    <citation type="submission" date="2018-06" db="EMBL/GenBank/DDBJ databases">
        <authorList>
            <consortium name="Pathogen Informatics"/>
            <person name="Doyle S."/>
        </authorList>
    </citation>
    <scope>NUCLEOTIDE SEQUENCE [LARGE SCALE GENOMIC DNA]</scope>
    <source>
        <strain evidence="3 4">NCTC13456</strain>
    </source>
</reference>
<evidence type="ECO:0000313" key="4">
    <source>
        <dbReference type="Proteomes" id="UP000254737"/>
    </source>
</evidence>
<evidence type="ECO:0000313" key="3">
    <source>
        <dbReference type="EMBL" id="STD55698.1"/>
    </source>
</evidence>
<dbReference type="Gene3D" id="3.40.50.1820">
    <property type="entry name" value="alpha/beta hydrolase"/>
    <property type="match status" value="1"/>
</dbReference>
<dbReference type="RefSeq" id="WP_260392031.1">
    <property type="nucleotide sequence ID" value="NZ_RHPO01000032.1"/>
</dbReference>
<dbReference type="Proteomes" id="UP000254737">
    <property type="component" value="Unassembled WGS sequence"/>
</dbReference>
<accession>A0A376G7Q3</accession>
<dbReference type="InterPro" id="IPR029058">
    <property type="entry name" value="AB_hydrolase_fold"/>
</dbReference>
<dbReference type="InterPro" id="IPR050266">
    <property type="entry name" value="AB_hydrolase_sf"/>
</dbReference>
<keyword evidence="1 3" id="KW-0378">Hydrolase</keyword>
<dbReference type="PANTHER" id="PTHR43798:SF31">
    <property type="entry name" value="AB HYDROLASE SUPERFAMILY PROTEIN YCLE"/>
    <property type="match status" value="1"/>
</dbReference>
<protein>
    <submittedName>
        <fullName evidence="3">Proline iminopeptidase</fullName>
        <ecNumber evidence="3">3.4.11.5</ecNumber>
    </submittedName>
</protein>
<dbReference type="PROSITE" id="PS51257">
    <property type="entry name" value="PROKAR_LIPOPROTEIN"/>
    <property type="match status" value="1"/>
</dbReference>
<dbReference type="PANTHER" id="PTHR43798">
    <property type="entry name" value="MONOACYLGLYCEROL LIPASE"/>
    <property type="match status" value="1"/>
</dbReference>
<dbReference type="GO" id="GO:0004177">
    <property type="term" value="F:aminopeptidase activity"/>
    <property type="evidence" value="ECO:0007669"/>
    <property type="project" value="UniProtKB-KW"/>
</dbReference>
<keyword evidence="3" id="KW-0645">Protease</keyword>
<dbReference type="STRING" id="343874.GCA_000805695_03484"/>
<evidence type="ECO:0000259" key="2">
    <source>
        <dbReference type="Pfam" id="PF00561"/>
    </source>
</evidence>
<proteinExistence type="predicted"/>
<feature type="domain" description="AB hydrolase-1" evidence="2">
    <location>
        <begin position="45"/>
        <end position="298"/>
    </location>
</feature>
<evidence type="ECO:0000256" key="1">
    <source>
        <dbReference type="ARBA" id="ARBA00022801"/>
    </source>
</evidence>
<organism evidence="3 4">
    <name type="scientific">Empedobacter falsenii</name>
    <dbReference type="NCBI Taxonomy" id="343874"/>
    <lineage>
        <taxon>Bacteria</taxon>
        <taxon>Pseudomonadati</taxon>
        <taxon>Bacteroidota</taxon>
        <taxon>Flavobacteriia</taxon>
        <taxon>Flavobacteriales</taxon>
        <taxon>Weeksellaceae</taxon>
        <taxon>Empedobacter</taxon>
    </lineage>
</organism>
<dbReference type="AlphaFoldDB" id="A0A376G7Q3"/>
<dbReference type="EC" id="3.4.11.5" evidence="3"/>
<gene>
    <name evidence="3" type="primary">pip_1</name>
    <name evidence="3" type="ORF">NCTC13456_01675</name>
</gene>
<dbReference type="EMBL" id="UFXS01000001">
    <property type="protein sequence ID" value="STD55698.1"/>
    <property type="molecule type" value="Genomic_DNA"/>
</dbReference>
<dbReference type="Pfam" id="PF00561">
    <property type="entry name" value="Abhydrolase_1"/>
    <property type="match status" value="1"/>
</dbReference>